<keyword evidence="3" id="KW-1185">Reference proteome</keyword>
<accession>A0A369QCR7</accession>
<proteinExistence type="predicted"/>
<gene>
    <name evidence="2" type="ORF">AHMF7616_01285</name>
</gene>
<dbReference type="Pfam" id="PF14099">
    <property type="entry name" value="Polysacc_lyase"/>
    <property type="match status" value="1"/>
</dbReference>
<dbReference type="AlphaFoldDB" id="A0A369QCR7"/>
<name>A0A369QCR7_9BACT</name>
<dbReference type="Gene3D" id="2.60.40.10">
    <property type="entry name" value="Immunoglobulins"/>
    <property type="match status" value="1"/>
</dbReference>
<dbReference type="Gene3D" id="2.60.120.200">
    <property type="match status" value="1"/>
</dbReference>
<evidence type="ECO:0000313" key="3">
    <source>
        <dbReference type="Proteomes" id="UP000253919"/>
    </source>
</evidence>
<feature type="region of interest" description="Disordered" evidence="1">
    <location>
        <begin position="127"/>
        <end position="175"/>
    </location>
</feature>
<protein>
    <submittedName>
        <fullName evidence="2">Uncharacterized protein</fullName>
    </submittedName>
</protein>
<sequence>MALQIQEKEPGSPHLFSRHQRQISINSKLDFPKNFDESARKKEFDLGAVTKDKWLDIVYHVKHSYRSDGVLQMWINGKKVVDYYGPNSYNDGVSPMLKMGIYKRNWYKATKRVLYIDDIRVGSGSAGYNDVAPSGSGGTNTPVPGDDSNEDDSGDSGDDSTDDSGGDNSSGDTGQKVVSFTLINADTDREIQTFSNGATLDLSSLPTRNLNVRANTNVIAGSVTFSLSGAKTFSKTETTAPYALFGDTNLNYAPWRPTVGSYTLKATPYTGANKTGSAGTALSISFKVTE</sequence>
<dbReference type="RefSeq" id="WP_115372104.1">
    <property type="nucleotide sequence ID" value="NZ_QASA01000001.1"/>
</dbReference>
<dbReference type="Proteomes" id="UP000253919">
    <property type="component" value="Unassembled WGS sequence"/>
</dbReference>
<organism evidence="2 3">
    <name type="scientific">Adhaeribacter pallidiroseus</name>
    <dbReference type="NCBI Taxonomy" id="2072847"/>
    <lineage>
        <taxon>Bacteria</taxon>
        <taxon>Pseudomonadati</taxon>
        <taxon>Bacteroidota</taxon>
        <taxon>Cytophagia</taxon>
        <taxon>Cytophagales</taxon>
        <taxon>Hymenobacteraceae</taxon>
        <taxon>Adhaeribacter</taxon>
    </lineage>
</organism>
<dbReference type="OrthoDB" id="652886at2"/>
<feature type="compositionally biased region" description="Acidic residues" evidence="1">
    <location>
        <begin position="147"/>
        <end position="165"/>
    </location>
</feature>
<dbReference type="InterPro" id="IPR013783">
    <property type="entry name" value="Ig-like_fold"/>
</dbReference>
<dbReference type="EMBL" id="QASA01000001">
    <property type="protein sequence ID" value="RDC62691.1"/>
    <property type="molecule type" value="Genomic_DNA"/>
</dbReference>
<reference evidence="2 3" key="1">
    <citation type="submission" date="2018-04" db="EMBL/GenBank/DDBJ databases">
        <title>Adhaeribacter sp. HMF7616 genome sequencing and assembly.</title>
        <authorList>
            <person name="Kang H."/>
            <person name="Kang J."/>
            <person name="Cha I."/>
            <person name="Kim H."/>
            <person name="Joh K."/>
        </authorList>
    </citation>
    <scope>NUCLEOTIDE SEQUENCE [LARGE SCALE GENOMIC DNA]</scope>
    <source>
        <strain evidence="2 3">HMF7616</strain>
    </source>
</reference>
<evidence type="ECO:0000313" key="2">
    <source>
        <dbReference type="EMBL" id="RDC62691.1"/>
    </source>
</evidence>
<evidence type="ECO:0000256" key="1">
    <source>
        <dbReference type="SAM" id="MobiDB-lite"/>
    </source>
</evidence>
<dbReference type="InterPro" id="IPR025975">
    <property type="entry name" value="Polysacc_lyase"/>
</dbReference>
<comment type="caution">
    <text evidence="2">The sequence shown here is derived from an EMBL/GenBank/DDBJ whole genome shotgun (WGS) entry which is preliminary data.</text>
</comment>